<accession>A0A0D1M7E2</accession>
<comment type="similarity">
    <text evidence="1">Belongs to the RelE toxin family.</text>
</comment>
<evidence type="ECO:0000256" key="2">
    <source>
        <dbReference type="ARBA" id="ARBA00022649"/>
    </source>
</evidence>
<comment type="caution">
    <text evidence="3">The sequence shown here is derived from an EMBL/GenBank/DDBJ whole genome shotgun (WGS) entry which is preliminary data.</text>
</comment>
<protein>
    <recommendedName>
        <fullName evidence="5">Addiction module toxin RelE</fullName>
    </recommendedName>
</protein>
<dbReference type="Proteomes" id="UP000033203">
    <property type="component" value="Unassembled WGS sequence"/>
</dbReference>
<proteinExistence type="inferred from homology"/>
<dbReference type="PANTHER" id="PTHR33755">
    <property type="entry name" value="TOXIN PARE1-RELATED"/>
    <property type="match status" value="1"/>
</dbReference>
<dbReference type="Pfam" id="PF05016">
    <property type="entry name" value="ParE_toxin"/>
    <property type="match status" value="1"/>
</dbReference>
<sequence length="95" mass="10885">MRPVTWAPRAKADLARIDVFYAERDPDFADEIGRAAIAASRFLGEFPAAGPIVDRDARKWRIADTDFLLLYRITFTGVEILRVRHGREDWQRAAP</sequence>
<evidence type="ECO:0000313" key="4">
    <source>
        <dbReference type="Proteomes" id="UP000033203"/>
    </source>
</evidence>
<reference evidence="3 4" key="1">
    <citation type="submission" date="2015-01" db="EMBL/GenBank/DDBJ databases">
        <title>Genome of Sphingomonas taxi strain 30a.</title>
        <authorList>
            <person name="Eevers N."/>
            <person name="Van Hamme J."/>
            <person name="Bottos E."/>
            <person name="Weyens N."/>
            <person name="Vangronsveld J."/>
        </authorList>
    </citation>
    <scope>NUCLEOTIDE SEQUENCE [LARGE SCALE GENOMIC DNA]</scope>
    <source>
        <strain evidence="3 4">30a</strain>
    </source>
</reference>
<gene>
    <name evidence="3" type="ORF">SR41_13475</name>
</gene>
<dbReference type="InterPro" id="IPR007712">
    <property type="entry name" value="RelE/ParE_toxin"/>
</dbReference>
<organism evidence="3 4">
    <name type="scientific">Sphingomonas melonis</name>
    <dbReference type="NCBI Taxonomy" id="152682"/>
    <lineage>
        <taxon>Bacteria</taxon>
        <taxon>Pseudomonadati</taxon>
        <taxon>Pseudomonadota</taxon>
        <taxon>Alphaproteobacteria</taxon>
        <taxon>Sphingomonadales</taxon>
        <taxon>Sphingomonadaceae</taxon>
        <taxon>Sphingomonas</taxon>
    </lineage>
</organism>
<keyword evidence="2" id="KW-1277">Toxin-antitoxin system</keyword>
<dbReference type="Gene3D" id="3.30.2310.20">
    <property type="entry name" value="RelE-like"/>
    <property type="match status" value="1"/>
</dbReference>
<evidence type="ECO:0000256" key="1">
    <source>
        <dbReference type="ARBA" id="ARBA00006226"/>
    </source>
</evidence>
<name>A0A0D1M7E2_9SPHN</name>
<evidence type="ECO:0008006" key="5">
    <source>
        <dbReference type="Google" id="ProtNLM"/>
    </source>
</evidence>
<dbReference type="AlphaFoldDB" id="A0A0D1M7E2"/>
<dbReference type="EMBL" id="JXTP01000068">
    <property type="protein sequence ID" value="KIU26632.1"/>
    <property type="molecule type" value="Genomic_DNA"/>
</dbReference>
<dbReference type="PATRIC" id="fig|1549858.7.peg.2655"/>
<dbReference type="InterPro" id="IPR035093">
    <property type="entry name" value="RelE/ParE_toxin_dom_sf"/>
</dbReference>
<evidence type="ECO:0000313" key="3">
    <source>
        <dbReference type="EMBL" id="KIU26632.1"/>
    </source>
</evidence>
<dbReference type="InterPro" id="IPR051803">
    <property type="entry name" value="TA_system_RelE-like_toxin"/>
</dbReference>